<dbReference type="SUPFAM" id="SSF51905">
    <property type="entry name" value="FAD/NAD(P)-binding domain"/>
    <property type="match status" value="1"/>
</dbReference>
<evidence type="ECO:0000259" key="3">
    <source>
        <dbReference type="Pfam" id="PF07992"/>
    </source>
</evidence>
<accession>K1SVI5</accession>
<dbReference type="InterPro" id="IPR050097">
    <property type="entry name" value="Ferredoxin-NADP_redctase_2"/>
</dbReference>
<keyword evidence="2" id="KW-0560">Oxidoreductase</keyword>
<dbReference type="Pfam" id="PF07992">
    <property type="entry name" value="Pyr_redox_2"/>
    <property type="match status" value="1"/>
</dbReference>
<reference evidence="4" key="1">
    <citation type="journal article" date="2013" name="Environ. Microbiol.">
        <title>Microbiota from the distal guts of lean and obese adolescents exhibit partial functional redundancy besides clear differences in community structure.</title>
        <authorList>
            <person name="Ferrer M."/>
            <person name="Ruiz A."/>
            <person name="Lanza F."/>
            <person name="Haange S.B."/>
            <person name="Oberbach A."/>
            <person name="Till H."/>
            <person name="Bargiela R."/>
            <person name="Campoy C."/>
            <person name="Segura M.T."/>
            <person name="Richter M."/>
            <person name="von Bergen M."/>
            <person name="Seifert J."/>
            <person name="Suarez A."/>
        </authorList>
    </citation>
    <scope>NUCLEOTIDE SEQUENCE</scope>
</reference>
<feature type="domain" description="FAD/NAD(P)-binding" evidence="3">
    <location>
        <begin position="5"/>
        <end position="55"/>
    </location>
</feature>
<feature type="non-terminal residue" evidence="4">
    <location>
        <position position="63"/>
    </location>
</feature>
<dbReference type="EMBL" id="AJWZ01009460">
    <property type="protein sequence ID" value="EKC51261.1"/>
    <property type="molecule type" value="Genomic_DNA"/>
</dbReference>
<dbReference type="InterPro" id="IPR036188">
    <property type="entry name" value="FAD/NAD-bd_sf"/>
</dbReference>
<evidence type="ECO:0000256" key="1">
    <source>
        <dbReference type="ARBA" id="ARBA00022630"/>
    </source>
</evidence>
<dbReference type="Gene3D" id="3.50.50.60">
    <property type="entry name" value="FAD/NAD(P)-binding domain"/>
    <property type="match status" value="1"/>
</dbReference>
<sequence>MGNLPNTGLFPEVKLTPSGYIDAGEDTKTNLPGVFAVGDVRQKPLRQVVTATADGAVASYMAE</sequence>
<evidence type="ECO:0000256" key="2">
    <source>
        <dbReference type="ARBA" id="ARBA00023002"/>
    </source>
</evidence>
<dbReference type="GO" id="GO:0016491">
    <property type="term" value="F:oxidoreductase activity"/>
    <property type="evidence" value="ECO:0007669"/>
    <property type="project" value="UniProtKB-KW"/>
</dbReference>
<proteinExistence type="predicted"/>
<organism evidence="4">
    <name type="scientific">human gut metagenome</name>
    <dbReference type="NCBI Taxonomy" id="408170"/>
    <lineage>
        <taxon>unclassified sequences</taxon>
        <taxon>metagenomes</taxon>
        <taxon>organismal metagenomes</taxon>
    </lineage>
</organism>
<evidence type="ECO:0000313" key="4">
    <source>
        <dbReference type="EMBL" id="EKC51261.1"/>
    </source>
</evidence>
<dbReference type="InterPro" id="IPR023753">
    <property type="entry name" value="FAD/NAD-binding_dom"/>
</dbReference>
<keyword evidence="1" id="KW-0285">Flavoprotein</keyword>
<dbReference type="AlphaFoldDB" id="K1SVI5"/>
<name>K1SVI5_9ZZZZ</name>
<protein>
    <submittedName>
        <fullName evidence="4">Thioredoxin-disulfide reductase</fullName>
    </submittedName>
</protein>
<gene>
    <name evidence="4" type="ORF">OBE_13690</name>
</gene>
<dbReference type="PANTHER" id="PTHR48105">
    <property type="entry name" value="THIOREDOXIN REDUCTASE 1-RELATED-RELATED"/>
    <property type="match status" value="1"/>
</dbReference>
<comment type="caution">
    <text evidence="4">The sequence shown here is derived from an EMBL/GenBank/DDBJ whole genome shotgun (WGS) entry which is preliminary data.</text>
</comment>